<gene>
    <name evidence="9" type="ORF">EV686_1124</name>
</gene>
<proteinExistence type="inferred from homology"/>
<evidence type="ECO:0000256" key="2">
    <source>
        <dbReference type="ARBA" id="ARBA00005417"/>
    </source>
</evidence>
<dbReference type="EMBL" id="SMBX01000012">
    <property type="protein sequence ID" value="TCU93122.1"/>
    <property type="molecule type" value="Genomic_DNA"/>
</dbReference>
<dbReference type="InterPro" id="IPR003439">
    <property type="entry name" value="ABC_transporter-like_ATP-bd"/>
</dbReference>
<dbReference type="SUPFAM" id="SSF52540">
    <property type="entry name" value="P-loop containing nucleoside triphosphate hydrolases"/>
    <property type="match status" value="1"/>
</dbReference>
<keyword evidence="7" id="KW-0472">Membrane</keyword>
<dbReference type="Proteomes" id="UP000294692">
    <property type="component" value="Unassembled WGS sequence"/>
</dbReference>
<comment type="similarity">
    <text evidence="2">Belongs to the ABC transporter superfamily.</text>
</comment>
<comment type="subcellular location">
    <subcellularLocation>
        <location evidence="1">Cell inner membrane</location>
        <topology evidence="1">Peripheral membrane protein</topology>
    </subcellularLocation>
</comment>
<dbReference type="InterPro" id="IPR013563">
    <property type="entry name" value="Oligopep_ABC_C"/>
</dbReference>
<dbReference type="Pfam" id="PF00005">
    <property type="entry name" value="ABC_tran"/>
    <property type="match status" value="1"/>
</dbReference>
<dbReference type="GO" id="GO:0016887">
    <property type="term" value="F:ATP hydrolysis activity"/>
    <property type="evidence" value="ECO:0007669"/>
    <property type="project" value="InterPro"/>
</dbReference>
<dbReference type="GO" id="GO:0005524">
    <property type="term" value="F:ATP binding"/>
    <property type="evidence" value="ECO:0007669"/>
    <property type="project" value="UniProtKB-KW"/>
</dbReference>
<dbReference type="AlphaFoldDB" id="A0A4R3UQ31"/>
<dbReference type="InterPro" id="IPR003593">
    <property type="entry name" value="AAA+_ATPase"/>
</dbReference>
<evidence type="ECO:0000256" key="7">
    <source>
        <dbReference type="ARBA" id="ARBA00023136"/>
    </source>
</evidence>
<name>A0A4R3UQ31_9BURK</name>
<protein>
    <submittedName>
        <fullName evidence="9">Peptide/nickel transport system ATP-binding protein</fullName>
    </submittedName>
</protein>
<dbReference type="PANTHER" id="PTHR43297:SF2">
    <property type="entry name" value="DIPEPTIDE TRANSPORT ATP-BINDING PROTEIN DPPD"/>
    <property type="match status" value="1"/>
</dbReference>
<evidence type="ECO:0000256" key="5">
    <source>
        <dbReference type="ARBA" id="ARBA00022741"/>
    </source>
</evidence>
<reference evidence="9 10" key="1">
    <citation type="submission" date="2019-03" db="EMBL/GenBank/DDBJ databases">
        <title>Genomic Encyclopedia of Type Strains, Phase IV (KMG-IV): sequencing the most valuable type-strain genomes for metagenomic binning, comparative biology and taxonomic classification.</title>
        <authorList>
            <person name="Goeker M."/>
        </authorList>
    </citation>
    <scope>NUCLEOTIDE SEQUENCE [LARGE SCALE GENOMIC DNA]</scope>
    <source>
        <strain evidence="9 10">DSM 100048</strain>
    </source>
</reference>
<dbReference type="FunFam" id="3.40.50.300:FF:000016">
    <property type="entry name" value="Oligopeptide ABC transporter ATP-binding component"/>
    <property type="match status" value="1"/>
</dbReference>
<dbReference type="PANTHER" id="PTHR43297">
    <property type="entry name" value="OLIGOPEPTIDE TRANSPORT ATP-BINDING PROTEIN APPD"/>
    <property type="match status" value="1"/>
</dbReference>
<dbReference type="PROSITE" id="PS50893">
    <property type="entry name" value="ABC_TRANSPORTER_2"/>
    <property type="match status" value="1"/>
</dbReference>
<keyword evidence="10" id="KW-1185">Reference proteome</keyword>
<organism evidence="9 10">
    <name type="scientific">Paracandidimonas soli</name>
    <dbReference type="NCBI Taxonomy" id="1917182"/>
    <lineage>
        <taxon>Bacteria</taxon>
        <taxon>Pseudomonadati</taxon>
        <taxon>Pseudomonadota</taxon>
        <taxon>Betaproteobacteria</taxon>
        <taxon>Burkholderiales</taxon>
        <taxon>Alcaligenaceae</taxon>
        <taxon>Paracandidimonas</taxon>
    </lineage>
</organism>
<evidence type="ECO:0000256" key="6">
    <source>
        <dbReference type="ARBA" id="ARBA00022840"/>
    </source>
</evidence>
<dbReference type="SMART" id="SM00382">
    <property type="entry name" value="AAA"/>
    <property type="match status" value="1"/>
</dbReference>
<feature type="domain" description="ABC transporter" evidence="8">
    <location>
        <begin position="3"/>
        <end position="253"/>
    </location>
</feature>
<keyword evidence="3" id="KW-0813">Transport</keyword>
<dbReference type="CDD" id="cd03257">
    <property type="entry name" value="ABC_NikE_OppD_transporters"/>
    <property type="match status" value="1"/>
</dbReference>
<evidence type="ECO:0000259" key="8">
    <source>
        <dbReference type="PROSITE" id="PS50893"/>
    </source>
</evidence>
<dbReference type="InterPro" id="IPR050388">
    <property type="entry name" value="ABC_Ni/Peptide_Import"/>
</dbReference>
<evidence type="ECO:0000256" key="4">
    <source>
        <dbReference type="ARBA" id="ARBA00022475"/>
    </source>
</evidence>
<dbReference type="GO" id="GO:0005886">
    <property type="term" value="C:plasma membrane"/>
    <property type="evidence" value="ECO:0007669"/>
    <property type="project" value="UniProtKB-SubCell"/>
</dbReference>
<evidence type="ECO:0000313" key="9">
    <source>
        <dbReference type="EMBL" id="TCU93122.1"/>
    </source>
</evidence>
<comment type="caution">
    <text evidence="9">The sequence shown here is derived from an EMBL/GenBank/DDBJ whole genome shotgun (WGS) entry which is preliminary data.</text>
</comment>
<evidence type="ECO:0000256" key="1">
    <source>
        <dbReference type="ARBA" id="ARBA00004417"/>
    </source>
</evidence>
<accession>A0A4R3UQ31</accession>
<dbReference type="RefSeq" id="WP_207901848.1">
    <property type="nucleotide sequence ID" value="NZ_JBEBWM010000009.1"/>
</dbReference>
<evidence type="ECO:0000313" key="10">
    <source>
        <dbReference type="Proteomes" id="UP000294692"/>
    </source>
</evidence>
<dbReference type="GO" id="GO:0015833">
    <property type="term" value="P:peptide transport"/>
    <property type="evidence" value="ECO:0007669"/>
    <property type="project" value="InterPro"/>
</dbReference>
<dbReference type="Pfam" id="PF08352">
    <property type="entry name" value="oligo_HPY"/>
    <property type="match status" value="1"/>
</dbReference>
<keyword evidence="4" id="KW-1003">Cell membrane</keyword>
<evidence type="ECO:0000256" key="3">
    <source>
        <dbReference type="ARBA" id="ARBA00022448"/>
    </source>
</evidence>
<dbReference type="GO" id="GO:0055085">
    <property type="term" value="P:transmembrane transport"/>
    <property type="evidence" value="ECO:0007669"/>
    <property type="project" value="UniProtKB-ARBA"/>
</dbReference>
<keyword evidence="6 9" id="KW-0067">ATP-binding</keyword>
<dbReference type="InterPro" id="IPR027417">
    <property type="entry name" value="P-loop_NTPase"/>
</dbReference>
<keyword evidence="5" id="KW-0547">Nucleotide-binding</keyword>
<dbReference type="Gene3D" id="3.40.50.300">
    <property type="entry name" value="P-loop containing nucleotide triphosphate hydrolases"/>
    <property type="match status" value="1"/>
</dbReference>
<sequence>MLLQVRDLNVTLPDQGQRLHAVRGIDLDVAAGETLCLVGESGCGKSMTALALMQLLPRGAKLAASELRLGDLDLASLSEKKLSGIRGRRISMIFQEPMTALNPVFTIGDQLRAVYRRHTGASAGAAQARAIEMLESVGLTNAALRMRQYPHQLSGGLRQRVLIAMALMCEPEMIICDEPTTALDVTTQAQILHILKEAQVSRNMGMIFITHDLGVVARIADQVAVMYAGRIVERGPRQSVLRTPIHPYTKGLIASVPKPQGDKPGTARLASIPGNVPAFHQADARCPFLSRCALRMEACFTEPPPIRQLPSGQQVSCHLPLPAQEAQSQ</sequence>
<dbReference type="NCBIfam" id="TIGR01727">
    <property type="entry name" value="oligo_HPY"/>
    <property type="match status" value="1"/>
</dbReference>